<evidence type="ECO:0000256" key="1">
    <source>
        <dbReference type="SAM" id="Phobius"/>
    </source>
</evidence>
<comment type="caution">
    <text evidence="2">The sequence shown here is derived from an EMBL/GenBank/DDBJ whole genome shotgun (WGS) entry which is preliminary data.</text>
</comment>
<dbReference type="Proteomes" id="UP000248924">
    <property type="component" value="Unassembled WGS sequence"/>
</dbReference>
<dbReference type="AlphaFoldDB" id="A0A2W2E120"/>
<evidence type="ECO:0000313" key="2">
    <source>
        <dbReference type="EMBL" id="PZG05798.1"/>
    </source>
</evidence>
<keyword evidence="1" id="KW-0812">Transmembrane</keyword>
<sequence length="105" mass="11137">MGDLVQDLVVAGVDWVATHPALVAAGLLTMVCVALLTRIALLLWADRWDRWAGARAVVPAPPAPPPLWPDRPLINPRYVAHVAASSAAFTAALRAGRPAQHGGHR</sequence>
<gene>
    <name evidence="2" type="ORF">C1I95_32465</name>
</gene>
<keyword evidence="1" id="KW-0472">Membrane</keyword>
<keyword evidence="3" id="KW-1185">Reference proteome</keyword>
<reference evidence="2 3" key="1">
    <citation type="submission" date="2018-01" db="EMBL/GenBank/DDBJ databases">
        <title>Draft genome sequence of Jishengella sp. NA12.</title>
        <authorList>
            <person name="Sahin N."/>
            <person name="Ay H."/>
            <person name="Saygin H."/>
        </authorList>
    </citation>
    <scope>NUCLEOTIDE SEQUENCE [LARGE SCALE GENOMIC DNA]</scope>
    <source>
        <strain evidence="2 3">NA12</strain>
    </source>
</reference>
<dbReference type="EMBL" id="POTY01000376">
    <property type="protein sequence ID" value="PZG05798.1"/>
    <property type="molecule type" value="Genomic_DNA"/>
</dbReference>
<evidence type="ECO:0000313" key="3">
    <source>
        <dbReference type="Proteomes" id="UP000248924"/>
    </source>
</evidence>
<accession>A0A2W2E120</accession>
<protein>
    <submittedName>
        <fullName evidence="2">Uncharacterized protein</fullName>
    </submittedName>
</protein>
<name>A0A2W2E120_9ACTN</name>
<dbReference type="RefSeq" id="WP_111219755.1">
    <property type="nucleotide sequence ID" value="NZ_POTY01000376.1"/>
</dbReference>
<organism evidence="2 3">
    <name type="scientific">Micromonospora craterilacus</name>
    <dbReference type="NCBI Taxonomy" id="1655439"/>
    <lineage>
        <taxon>Bacteria</taxon>
        <taxon>Bacillati</taxon>
        <taxon>Actinomycetota</taxon>
        <taxon>Actinomycetes</taxon>
        <taxon>Micromonosporales</taxon>
        <taxon>Micromonosporaceae</taxon>
        <taxon>Micromonospora</taxon>
    </lineage>
</organism>
<proteinExistence type="predicted"/>
<feature type="transmembrane region" description="Helical" evidence="1">
    <location>
        <begin position="20"/>
        <end position="45"/>
    </location>
</feature>
<keyword evidence="1" id="KW-1133">Transmembrane helix</keyword>